<dbReference type="InterPro" id="IPR008979">
    <property type="entry name" value="Galactose-bd-like_sf"/>
</dbReference>
<dbReference type="SUPFAM" id="SSF49785">
    <property type="entry name" value="Galactose-binding domain-like"/>
    <property type="match status" value="1"/>
</dbReference>
<comment type="caution">
    <text evidence="1">The sequence shown here is derived from an EMBL/GenBank/DDBJ whole genome shotgun (WGS) entry which is preliminary data.</text>
</comment>
<dbReference type="Proteomes" id="UP000242752">
    <property type="component" value="Unassembled WGS sequence"/>
</dbReference>
<dbReference type="RefSeq" id="WP_103357524.1">
    <property type="nucleotide sequence ID" value="NZ_PPRF01000017.1"/>
</dbReference>
<proteinExistence type="predicted"/>
<keyword evidence="2" id="KW-1185">Reference proteome</keyword>
<dbReference type="Gene3D" id="2.60.120.260">
    <property type="entry name" value="Galactose-binding domain-like"/>
    <property type="match status" value="1"/>
</dbReference>
<dbReference type="OrthoDB" id="2412489at2"/>
<dbReference type="EMBL" id="PPRF01000017">
    <property type="protein sequence ID" value="PNZ29118.1"/>
    <property type="molecule type" value="Genomic_DNA"/>
</dbReference>
<accession>A0A2K3YV62</accession>
<gene>
    <name evidence="1" type="ORF">CD122_03025</name>
</gene>
<sequence>MIATRYKNMTNHFKGDAVTQVSYIPYSSHREYFTYTSIEQLHAVTSLCGKWDVDYNRLTQSTTYTRDFEITDYDCSKDYFLDMQNLQLHGTVLMNGKACINEGILQGKYDMTQRIHKGNNTLVIIMHHGTTPNQILRQLERLVIIERADDRVVSYDVWANYDHANKLLHIQLKIMDIEGAPMPSYTLVDLDNQYVMTGDVDLDVVNDIVYPCQYDTLHTKNGYCLLLDTDDETLVITLDYFND</sequence>
<protein>
    <submittedName>
        <fullName evidence="1">Uncharacterized protein</fullName>
    </submittedName>
</protein>
<dbReference type="AlphaFoldDB" id="A0A2K3YV62"/>
<evidence type="ECO:0000313" key="1">
    <source>
        <dbReference type="EMBL" id="PNZ29118.1"/>
    </source>
</evidence>
<name>A0A2K3YV62_9STAP</name>
<organism evidence="1 2">
    <name type="scientific">Staphylococcus rostri</name>
    <dbReference type="NCBI Taxonomy" id="522262"/>
    <lineage>
        <taxon>Bacteria</taxon>
        <taxon>Bacillati</taxon>
        <taxon>Bacillota</taxon>
        <taxon>Bacilli</taxon>
        <taxon>Bacillales</taxon>
        <taxon>Staphylococcaceae</taxon>
        <taxon>Staphylococcus</taxon>
    </lineage>
</organism>
<evidence type="ECO:0000313" key="2">
    <source>
        <dbReference type="Proteomes" id="UP000242752"/>
    </source>
</evidence>
<reference evidence="1 2" key="1">
    <citation type="submission" date="2017-08" db="EMBL/GenBank/DDBJ databases">
        <title>Draft genome sequences of 64 type strains of genus Staph aureus.</title>
        <authorList>
            <person name="Cole K."/>
            <person name="Golubchik T."/>
            <person name="Russell J."/>
            <person name="Foster D."/>
            <person name="Llewelyn M."/>
            <person name="Wilson D."/>
            <person name="Crook D."/>
            <person name="Paul J."/>
        </authorList>
    </citation>
    <scope>NUCLEOTIDE SEQUENCE [LARGE SCALE GENOMIC DNA]</scope>
    <source>
        <strain evidence="1 2">DSM 21968</strain>
    </source>
</reference>